<dbReference type="STRING" id="1111728.GCA_000427805_04056"/>
<dbReference type="GO" id="GO:0003700">
    <property type="term" value="F:DNA-binding transcription factor activity"/>
    <property type="evidence" value="ECO:0007669"/>
    <property type="project" value="InterPro"/>
</dbReference>
<evidence type="ECO:0000256" key="1">
    <source>
        <dbReference type="ARBA" id="ARBA00023015"/>
    </source>
</evidence>
<evidence type="ECO:0000256" key="2">
    <source>
        <dbReference type="ARBA" id="ARBA00023163"/>
    </source>
</evidence>
<dbReference type="RefSeq" id="WP_029095914.1">
    <property type="nucleotide sequence ID" value="NZ_PDDX01000001.1"/>
</dbReference>
<dbReference type="InterPro" id="IPR026881">
    <property type="entry name" value="WYL_dom"/>
</dbReference>
<feature type="domain" description="HTH deoR-type" evidence="3">
    <location>
        <begin position="9"/>
        <end position="64"/>
    </location>
</feature>
<dbReference type="Pfam" id="PF13280">
    <property type="entry name" value="WYL"/>
    <property type="match status" value="1"/>
</dbReference>
<dbReference type="EMBL" id="PDDX01000001">
    <property type="protein sequence ID" value="PHI30046.1"/>
    <property type="molecule type" value="Genomic_DNA"/>
</dbReference>
<reference evidence="5" key="1">
    <citation type="submission" date="2017-09" db="EMBL/GenBank/DDBJ databases">
        <title>FDA dAtabase for Regulatory Grade micrObial Sequences (FDA-ARGOS): Supporting development and validation of Infectious Disease Dx tests.</title>
        <authorList>
            <person name="Minogue T."/>
            <person name="Wolcott M."/>
            <person name="Wasieloski L."/>
            <person name="Aguilar W."/>
            <person name="Moore D."/>
            <person name="Tallon L."/>
            <person name="Sadzewicz L."/>
            <person name="Ott S."/>
            <person name="Zhao X."/>
            <person name="Nagaraj S."/>
            <person name="Vavikolanu K."/>
            <person name="Aluvathingal J."/>
            <person name="Nadendla S."/>
            <person name="Sichtig H."/>
        </authorList>
    </citation>
    <scope>NUCLEOTIDE SEQUENCE [LARGE SCALE GENOMIC DNA]</scope>
    <source>
        <strain evidence="5">FDAARGOS_387</strain>
    </source>
</reference>
<organism evidence="4 5">
    <name type="scientific">Budvicia aquatica</name>
    <dbReference type="NCBI Taxonomy" id="82979"/>
    <lineage>
        <taxon>Bacteria</taxon>
        <taxon>Pseudomonadati</taxon>
        <taxon>Pseudomonadota</taxon>
        <taxon>Gammaproteobacteria</taxon>
        <taxon>Enterobacterales</taxon>
        <taxon>Budviciaceae</taxon>
        <taxon>Budvicia</taxon>
    </lineage>
</organism>
<dbReference type="InterPro" id="IPR051534">
    <property type="entry name" value="CBASS_pafABC_assoc_protein"/>
</dbReference>
<gene>
    <name evidence="4" type="ORF">CRN84_12190</name>
</gene>
<dbReference type="PROSITE" id="PS52050">
    <property type="entry name" value="WYL"/>
    <property type="match status" value="1"/>
</dbReference>
<dbReference type="Pfam" id="PF25583">
    <property type="entry name" value="WCX"/>
    <property type="match status" value="1"/>
</dbReference>
<evidence type="ECO:0000313" key="4">
    <source>
        <dbReference type="EMBL" id="PHI30046.1"/>
    </source>
</evidence>
<evidence type="ECO:0000313" key="5">
    <source>
        <dbReference type="Proteomes" id="UP000224974"/>
    </source>
</evidence>
<dbReference type="PROSITE" id="PS51000">
    <property type="entry name" value="HTH_DEOR_2"/>
    <property type="match status" value="1"/>
</dbReference>
<dbReference type="PANTHER" id="PTHR34580:SF1">
    <property type="entry name" value="PROTEIN PAFC"/>
    <property type="match status" value="1"/>
</dbReference>
<dbReference type="InterPro" id="IPR001034">
    <property type="entry name" value="DeoR_HTH"/>
</dbReference>
<keyword evidence="1" id="KW-0805">Transcription regulation</keyword>
<sequence>MTTYSRHSGAERLTLIIMALCEQNLVTRSQLTVHFRVAERTIFRDLKKLQEMGLIQHKEGEVYTRTPATNLIMQTGILNTFADFTDVSKLLPLNQADFWKKMPVRVEQKRVTILGPESEHSVQVDLRKHFAQLENAIVNHRCCRIYYKDKTRRINPCRLSCLQGVWYLAATESHKLKTFTLSRIDWLDVLRDTFIPDATIENLLARQNTPWWSAEQTMVTLSVASAAAPYFCRRNLLPEQQIVLTHDDGSLTLTSTIAHQNQLFPIIRYWLPHLRIIEPVTWQRVLEEEIKNVLVL</sequence>
<name>A0A2C6DFR4_9GAMM</name>
<dbReference type="Gene3D" id="1.10.10.10">
    <property type="entry name" value="Winged helix-like DNA-binding domain superfamily/Winged helix DNA-binding domain"/>
    <property type="match status" value="1"/>
</dbReference>
<dbReference type="SUPFAM" id="SSF46785">
    <property type="entry name" value="Winged helix' DNA-binding domain"/>
    <property type="match status" value="1"/>
</dbReference>
<accession>A0A2C6DFR4</accession>
<comment type="caution">
    <text evidence="4">The sequence shown here is derived from an EMBL/GenBank/DDBJ whole genome shotgun (WGS) entry which is preliminary data.</text>
</comment>
<protein>
    <submittedName>
        <fullName evidence="4">WYL domain-containing protein</fullName>
    </submittedName>
</protein>
<keyword evidence="2" id="KW-0804">Transcription</keyword>
<dbReference type="Pfam" id="PF08220">
    <property type="entry name" value="HTH_DeoR"/>
    <property type="match status" value="1"/>
</dbReference>
<dbReference type="InterPro" id="IPR057727">
    <property type="entry name" value="WCX_dom"/>
</dbReference>
<dbReference type="OrthoDB" id="6521217at2"/>
<dbReference type="AlphaFoldDB" id="A0A2C6DFR4"/>
<dbReference type="Proteomes" id="UP000224974">
    <property type="component" value="Unassembled WGS sequence"/>
</dbReference>
<keyword evidence="5" id="KW-1185">Reference proteome</keyword>
<dbReference type="PANTHER" id="PTHR34580">
    <property type="match status" value="1"/>
</dbReference>
<dbReference type="InterPro" id="IPR036390">
    <property type="entry name" value="WH_DNA-bd_sf"/>
</dbReference>
<evidence type="ECO:0000259" key="3">
    <source>
        <dbReference type="PROSITE" id="PS51000"/>
    </source>
</evidence>
<dbReference type="InterPro" id="IPR036388">
    <property type="entry name" value="WH-like_DNA-bd_sf"/>
</dbReference>
<proteinExistence type="predicted"/>